<dbReference type="PANTHER" id="PTHR43289">
    <property type="entry name" value="MITOGEN-ACTIVATED PROTEIN KINASE KINASE KINASE 20-RELATED"/>
    <property type="match status" value="1"/>
</dbReference>
<dbReference type="CDD" id="cd14014">
    <property type="entry name" value="STKc_PknB_like"/>
    <property type="match status" value="1"/>
</dbReference>
<keyword evidence="3" id="KW-0418">Kinase</keyword>
<dbReference type="PROSITE" id="PS00108">
    <property type="entry name" value="PROTEIN_KINASE_ST"/>
    <property type="match status" value="1"/>
</dbReference>
<evidence type="ECO:0000256" key="1">
    <source>
        <dbReference type="ARBA" id="ARBA00022679"/>
    </source>
</evidence>
<accession>A0A919VC93</accession>
<feature type="compositionally biased region" description="Low complexity" evidence="5">
    <location>
        <begin position="318"/>
        <end position="345"/>
    </location>
</feature>
<keyword evidence="6" id="KW-1133">Transmembrane helix</keyword>
<protein>
    <recommendedName>
        <fullName evidence="7">Protein kinase domain-containing protein</fullName>
    </recommendedName>
</protein>
<keyword evidence="2" id="KW-0547">Nucleotide-binding</keyword>
<dbReference type="Gene3D" id="3.30.200.20">
    <property type="entry name" value="Phosphorylase Kinase, domain 1"/>
    <property type="match status" value="1"/>
</dbReference>
<dbReference type="Gene3D" id="1.10.510.10">
    <property type="entry name" value="Transferase(Phosphotransferase) domain 1"/>
    <property type="match status" value="1"/>
</dbReference>
<evidence type="ECO:0000256" key="6">
    <source>
        <dbReference type="SAM" id="Phobius"/>
    </source>
</evidence>
<name>A0A919VC93_9ACTN</name>
<dbReference type="InterPro" id="IPR000719">
    <property type="entry name" value="Prot_kinase_dom"/>
</dbReference>
<gene>
    <name evidence="8" type="ORF">Ssi02_75980</name>
</gene>
<feature type="region of interest" description="Disordered" evidence="5">
    <location>
        <begin position="313"/>
        <end position="345"/>
    </location>
</feature>
<evidence type="ECO:0000256" key="3">
    <source>
        <dbReference type="ARBA" id="ARBA00022777"/>
    </source>
</evidence>
<dbReference type="SMART" id="SM00220">
    <property type="entry name" value="S_TKc"/>
    <property type="match status" value="1"/>
</dbReference>
<organism evidence="8 9">
    <name type="scientific">Sinosporangium siamense</name>
    <dbReference type="NCBI Taxonomy" id="1367973"/>
    <lineage>
        <taxon>Bacteria</taxon>
        <taxon>Bacillati</taxon>
        <taxon>Actinomycetota</taxon>
        <taxon>Actinomycetes</taxon>
        <taxon>Streptosporangiales</taxon>
        <taxon>Streptosporangiaceae</taxon>
        <taxon>Sinosporangium</taxon>
    </lineage>
</organism>
<feature type="transmembrane region" description="Helical" evidence="6">
    <location>
        <begin position="287"/>
        <end position="307"/>
    </location>
</feature>
<proteinExistence type="predicted"/>
<keyword evidence="6" id="KW-0812">Transmembrane</keyword>
<keyword evidence="1" id="KW-0808">Transferase</keyword>
<evidence type="ECO:0000256" key="4">
    <source>
        <dbReference type="ARBA" id="ARBA00022840"/>
    </source>
</evidence>
<keyword evidence="6" id="KW-0472">Membrane</keyword>
<dbReference type="EMBL" id="BOOW01000058">
    <property type="protein sequence ID" value="GII97367.1"/>
    <property type="molecule type" value="Genomic_DNA"/>
</dbReference>
<dbReference type="PANTHER" id="PTHR43289:SF34">
    <property type="entry name" value="SERINE_THREONINE-PROTEIN KINASE YBDM-RELATED"/>
    <property type="match status" value="1"/>
</dbReference>
<dbReference type="GO" id="GO:0005524">
    <property type="term" value="F:ATP binding"/>
    <property type="evidence" value="ECO:0007669"/>
    <property type="project" value="UniProtKB-KW"/>
</dbReference>
<comment type="caution">
    <text evidence="8">The sequence shown here is derived from an EMBL/GenBank/DDBJ whole genome shotgun (WGS) entry which is preliminary data.</text>
</comment>
<evidence type="ECO:0000313" key="9">
    <source>
        <dbReference type="Proteomes" id="UP000606172"/>
    </source>
</evidence>
<evidence type="ECO:0000259" key="7">
    <source>
        <dbReference type="PROSITE" id="PS50011"/>
    </source>
</evidence>
<evidence type="ECO:0000313" key="8">
    <source>
        <dbReference type="EMBL" id="GII97367.1"/>
    </source>
</evidence>
<dbReference type="SUPFAM" id="SSF56112">
    <property type="entry name" value="Protein kinase-like (PK-like)"/>
    <property type="match status" value="1"/>
</dbReference>
<evidence type="ECO:0000256" key="5">
    <source>
        <dbReference type="SAM" id="MobiDB-lite"/>
    </source>
</evidence>
<dbReference type="InterPro" id="IPR008271">
    <property type="entry name" value="Ser/Thr_kinase_AS"/>
</dbReference>
<dbReference type="InterPro" id="IPR011009">
    <property type="entry name" value="Kinase-like_dom_sf"/>
</dbReference>
<dbReference type="AlphaFoldDB" id="A0A919VC93"/>
<dbReference type="Pfam" id="PF00069">
    <property type="entry name" value="Pkinase"/>
    <property type="match status" value="1"/>
</dbReference>
<keyword evidence="9" id="KW-1185">Reference proteome</keyword>
<dbReference type="Proteomes" id="UP000606172">
    <property type="component" value="Unassembled WGS sequence"/>
</dbReference>
<evidence type="ECO:0000256" key="2">
    <source>
        <dbReference type="ARBA" id="ARBA00022741"/>
    </source>
</evidence>
<reference evidence="8" key="1">
    <citation type="submission" date="2021-01" db="EMBL/GenBank/DDBJ databases">
        <title>Whole genome shotgun sequence of Sinosporangium siamense NBRC 109515.</title>
        <authorList>
            <person name="Komaki H."/>
            <person name="Tamura T."/>
        </authorList>
    </citation>
    <scope>NUCLEOTIDE SEQUENCE</scope>
    <source>
        <strain evidence="8">NBRC 109515</strain>
    </source>
</reference>
<sequence length="524" mass="55950">MGVVFAGTDRDGRRAAVKLIHRELAHDPEFRQRFSKEIDLLQRVGGRFTVCVLDADDKAPQPWLATEYVPGPTLAQHVDNGGPLGEEQLRALAAGLAEALWSMHAAGVIHRDLKPTNVILSPTGPRVIDMGVARALEESSVTGTGAVVGSPGWISPEEYRGDEVGPPADVYGWALLLLFAATGRLPYGMGRPEVLSVRVLTETPSAKALPPALRGLVEGALSKDPAGRPGIERLLRATTGEGEPERAGQTVRDDVTRFVERTWVMPLGMERAWTSPAPGIRRRNKTALIAGGVVAIAAVLAAGMFIARGGGQGSARLASAGAPPTATASASTTGSEVPPTTTPPAVAVATASPSIAPVNGGKRKVVLSERVSFSLPEDWTYFMDPAAGPQSICMFPKGVADRVGSCGEHGIFLHTWRGSATPPGRRKLGDDPDVLNQDVSGDVCYPSGPSRKGTMLKSGLHRINDRRAYYRHARSHCKDGSLVEREYLLLPISKVYFVVDSLSKKHRAQAEEILQSFKFPNKPQ</sequence>
<keyword evidence="4" id="KW-0067">ATP-binding</keyword>
<dbReference type="PROSITE" id="PS50011">
    <property type="entry name" value="PROTEIN_KINASE_DOM"/>
    <property type="match status" value="1"/>
</dbReference>
<dbReference type="GO" id="GO:0004674">
    <property type="term" value="F:protein serine/threonine kinase activity"/>
    <property type="evidence" value="ECO:0007669"/>
    <property type="project" value="TreeGrafter"/>
</dbReference>
<feature type="domain" description="Protein kinase" evidence="7">
    <location>
        <begin position="1"/>
        <end position="246"/>
    </location>
</feature>